<comment type="caution">
    <text evidence="3">The sequence shown here is derived from an EMBL/GenBank/DDBJ whole genome shotgun (WGS) entry which is preliminary data.</text>
</comment>
<dbReference type="PANTHER" id="PTHR30011">
    <property type="entry name" value="ALKANESULFONATE MONOOXYGENASE-RELATED"/>
    <property type="match status" value="1"/>
</dbReference>
<evidence type="ECO:0000313" key="3">
    <source>
        <dbReference type="EMBL" id="KAL1633114.1"/>
    </source>
</evidence>
<reference evidence="3 4" key="1">
    <citation type="journal article" date="2023" name="Plant Dis.">
        <title>First Report of Diplodia intermedia Causing Canker and Dieback Diseases on Apple Trees in Canada.</title>
        <authorList>
            <person name="Ellouze W."/>
            <person name="Ilyukhin E."/>
            <person name="Sulman M."/>
            <person name="Ali S."/>
        </authorList>
    </citation>
    <scope>NUCLEOTIDE SEQUENCE [LARGE SCALE GENOMIC DNA]</scope>
    <source>
        <strain evidence="3 4">M45-28</strain>
    </source>
</reference>
<dbReference type="InterPro" id="IPR016215">
    <property type="entry name" value="NTA_MOA"/>
</dbReference>
<name>A0ABR3T0L6_9PEZI</name>
<dbReference type="Proteomes" id="UP001521184">
    <property type="component" value="Unassembled WGS sequence"/>
</dbReference>
<dbReference type="SUPFAM" id="SSF51679">
    <property type="entry name" value="Bacterial luciferase-like"/>
    <property type="match status" value="1"/>
</dbReference>
<dbReference type="Gene3D" id="3.20.20.30">
    <property type="entry name" value="Luciferase-like domain"/>
    <property type="match status" value="1"/>
</dbReference>
<feature type="domain" description="Luciferase-like" evidence="2">
    <location>
        <begin position="58"/>
        <end position="422"/>
    </location>
</feature>
<comment type="similarity">
    <text evidence="1">Belongs to the NtaA/SnaA/DszA monooxygenase family.</text>
</comment>
<dbReference type="Pfam" id="PF00296">
    <property type="entry name" value="Bac_luciferase"/>
    <property type="match status" value="1"/>
</dbReference>
<evidence type="ECO:0000313" key="4">
    <source>
        <dbReference type="Proteomes" id="UP001521184"/>
    </source>
</evidence>
<dbReference type="PANTHER" id="PTHR30011:SF30">
    <property type="entry name" value="XENOBIOTIC COMPOUND MONOOXYGENASE, DSZA FAMILY (AFU_ORTHOLOGUE AFUA_6G01920)"/>
    <property type="match status" value="1"/>
</dbReference>
<dbReference type="InterPro" id="IPR011251">
    <property type="entry name" value="Luciferase-like_dom"/>
</dbReference>
<evidence type="ECO:0000259" key="2">
    <source>
        <dbReference type="Pfam" id="PF00296"/>
    </source>
</evidence>
<sequence length="530" mass="58815">MPAQANGINGYHAEKKHILLNAFDMSTVGHLSPGQWKVSPVDYPCVTPNSRVVLQNPNDRSAHKRKLDYWIDLAKLLERGDINALFLADTYGGYDTYEGSLDNCIRRAAQWPMTDPTIPISAMAAVTKNLAFGITASTTFEPPFLLAKRFSTLDHLTNAQTELIVISWEKAAFKAIGIDSPIEHDERYVQADEYLRVLYKLWEGSWSDDAIVEDKENDTYAMPERIREIHHHGKYFKLDTRHITDPSPQRTPFLFQAGTSPAGSKFAATHAEAIFVSSHSPIPLRPKIDTIRRLAAAEGRDPRSIKVFATFCPIVGRTDGEAREKLRECRKYASTVGGLVLFSGWTGIDVSGLPLDEDLTPAHSREANSVKSILATLTATSRDVPRVTPRVVAEKAAIGGLGPVAVGSPATVADEMERWVREADVDGFNLAHVTTPGTFEDVVDLLIPELRRRGLYPEKIEDGLTAREKVYGKGQAKLRDDHEGSRYKYDVYQEDPPYIPPETAKAHNGVEATPGKAVAYDLRRQEELVA</sequence>
<dbReference type="EMBL" id="JAKEKT020000167">
    <property type="protein sequence ID" value="KAL1633114.1"/>
    <property type="molecule type" value="Genomic_DNA"/>
</dbReference>
<proteinExistence type="inferred from homology"/>
<evidence type="ECO:0000256" key="1">
    <source>
        <dbReference type="ARBA" id="ARBA00033748"/>
    </source>
</evidence>
<dbReference type="NCBIfam" id="TIGR03860">
    <property type="entry name" value="FMN_nitrolo"/>
    <property type="match status" value="1"/>
</dbReference>
<keyword evidence="4" id="KW-1185">Reference proteome</keyword>
<protein>
    <recommendedName>
        <fullName evidence="2">Luciferase-like domain-containing protein</fullName>
    </recommendedName>
</protein>
<gene>
    <name evidence="3" type="ORF">SLS58_011223</name>
</gene>
<accession>A0ABR3T0L6</accession>
<dbReference type="InterPro" id="IPR036661">
    <property type="entry name" value="Luciferase-like_sf"/>
</dbReference>
<organism evidence="3 4">
    <name type="scientific">Diplodia intermedia</name>
    <dbReference type="NCBI Taxonomy" id="856260"/>
    <lineage>
        <taxon>Eukaryota</taxon>
        <taxon>Fungi</taxon>
        <taxon>Dikarya</taxon>
        <taxon>Ascomycota</taxon>
        <taxon>Pezizomycotina</taxon>
        <taxon>Dothideomycetes</taxon>
        <taxon>Dothideomycetes incertae sedis</taxon>
        <taxon>Botryosphaeriales</taxon>
        <taxon>Botryosphaeriaceae</taxon>
        <taxon>Diplodia</taxon>
    </lineage>
</organism>
<dbReference type="InterPro" id="IPR051260">
    <property type="entry name" value="Diverse_substr_monoxygenases"/>
</dbReference>